<keyword evidence="1" id="KW-1133">Transmembrane helix</keyword>
<feature type="domain" description="Protein FecR C-terminal" evidence="3">
    <location>
        <begin position="297"/>
        <end position="365"/>
    </location>
</feature>
<dbReference type="InterPro" id="IPR032508">
    <property type="entry name" value="FecR_C"/>
</dbReference>
<feature type="domain" description="FecR protein" evidence="2">
    <location>
        <begin position="154"/>
        <end position="239"/>
    </location>
</feature>
<evidence type="ECO:0000259" key="2">
    <source>
        <dbReference type="Pfam" id="PF04773"/>
    </source>
</evidence>
<sequence length="373" mass="42477">MENYPNYTVEELAQDDFFRQWIQHPTVETDVFWADFLAHHPEKQADVVSASALLKAVENVQVFPTLDQGDRMWAGIQRQLQEVEPIGQETESRIYRIGFWQPWMAAAAVLLILGFGWWFVTKPVTTDQPVAQIEWSSEAQKRLVEQVNKTTKPLTVHLADGSRLVLQPRSRVSYPQPFDPARREIHLEGESFFEVTKNPQQPFLVFTDKLVTQVVGTSFTIKAIPKTAQVSVAVRTGKVAVYTLKAFQQSQRNQQQHPGMFLLTPNQQAVFDVASERLTKRLVEEPVLLKEPKTSQYFVFENAPVHEVFHKLEQAYGVTIQYDSTAFGSCNLTAPLSNEPLFQKLDIICQTIGATYEVWDTRIIISGPGCPRK</sequence>
<dbReference type="RefSeq" id="WP_157583088.1">
    <property type="nucleotide sequence ID" value="NZ_WPIN01000001.1"/>
</dbReference>
<keyword evidence="1" id="KW-0812">Transmembrane</keyword>
<protein>
    <submittedName>
        <fullName evidence="4">DUF4974 domain-containing protein</fullName>
    </submittedName>
</protein>
<dbReference type="GO" id="GO:0016989">
    <property type="term" value="F:sigma factor antagonist activity"/>
    <property type="evidence" value="ECO:0007669"/>
    <property type="project" value="TreeGrafter"/>
</dbReference>
<dbReference type="Proteomes" id="UP000436006">
    <property type="component" value="Unassembled WGS sequence"/>
</dbReference>
<accession>A0A7K1S5S9</accession>
<proteinExistence type="predicted"/>
<keyword evidence="1" id="KW-0472">Membrane</keyword>
<dbReference type="Pfam" id="PF04773">
    <property type="entry name" value="FecR"/>
    <property type="match status" value="1"/>
</dbReference>
<dbReference type="InterPro" id="IPR012373">
    <property type="entry name" value="Ferrdict_sens_TM"/>
</dbReference>
<evidence type="ECO:0000313" key="5">
    <source>
        <dbReference type="Proteomes" id="UP000436006"/>
    </source>
</evidence>
<dbReference type="AlphaFoldDB" id="A0A7K1S5S9"/>
<reference evidence="4 5" key="1">
    <citation type="submission" date="2019-12" db="EMBL/GenBank/DDBJ databases">
        <title>Spirosoma sp. HMF4905 genome sequencing and assembly.</title>
        <authorList>
            <person name="Kang H."/>
            <person name="Cha I."/>
            <person name="Kim H."/>
            <person name="Joh K."/>
        </authorList>
    </citation>
    <scope>NUCLEOTIDE SEQUENCE [LARGE SCALE GENOMIC DNA]</scope>
    <source>
        <strain evidence="4 5">HMF4905</strain>
    </source>
</reference>
<dbReference type="Gene3D" id="2.60.120.1440">
    <property type="match status" value="1"/>
</dbReference>
<dbReference type="PANTHER" id="PTHR30273">
    <property type="entry name" value="PERIPLASMIC SIGNAL SENSOR AND SIGMA FACTOR ACTIVATOR FECR-RELATED"/>
    <property type="match status" value="1"/>
</dbReference>
<dbReference type="Pfam" id="PF16344">
    <property type="entry name" value="FecR_C"/>
    <property type="match status" value="1"/>
</dbReference>
<dbReference type="InterPro" id="IPR006860">
    <property type="entry name" value="FecR"/>
</dbReference>
<dbReference type="EMBL" id="WPIN01000001">
    <property type="protein sequence ID" value="MVM29006.1"/>
    <property type="molecule type" value="Genomic_DNA"/>
</dbReference>
<evidence type="ECO:0000313" key="4">
    <source>
        <dbReference type="EMBL" id="MVM29006.1"/>
    </source>
</evidence>
<feature type="transmembrane region" description="Helical" evidence="1">
    <location>
        <begin position="103"/>
        <end position="120"/>
    </location>
</feature>
<dbReference type="PANTHER" id="PTHR30273:SF2">
    <property type="entry name" value="PROTEIN FECR"/>
    <property type="match status" value="1"/>
</dbReference>
<comment type="caution">
    <text evidence="4">The sequence shown here is derived from an EMBL/GenBank/DDBJ whole genome shotgun (WGS) entry which is preliminary data.</text>
</comment>
<evidence type="ECO:0000256" key="1">
    <source>
        <dbReference type="SAM" id="Phobius"/>
    </source>
</evidence>
<organism evidence="4 5">
    <name type="scientific">Spirosoma arboris</name>
    <dbReference type="NCBI Taxonomy" id="2682092"/>
    <lineage>
        <taxon>Bacteria</taxon>
        <taxon>Pseudomonadati</taxon>
        <taxon>Bacteroidota</taxon>
        <taxon>Cytophagia</taxon>
        <taxon>Cytophagales</taxon>
        <taxon>Cytophagaceae</taxon>
        <taxon>Spirosoma</taxon>
    </lineage>
</organism>
<evidence type="ECO:0000259" key="3">
    <source>
        <dbReference type="Pfam" id="PF16344"/>
    </source>
</evidence>
<keyword evidence="5" id="KW-1185">Reference proteome</keyword>
<name>A0A7K1S5S9_9BACT</name>
<dbReference type="PIRSF" id="PIRSF018266">
    <property type="entry name" value="FecR"/>
    <property type="match status" value="1"/>
</dbReference>
<gene>
    <name evidence="4" type="ORF">GO755_03095</name>
</gene>
<dbReference type="Gene3D" id="3.55.50.30">
    <property type="match status" value="1"/>
</dbReference>